<evidence type="ECO:0000313" key="2">
    <source>
        <dbReference type="EMBL" id="PHH60391.1"/>
    </source>
</evidence>
<feature type="compositionally biased region" description="Polar residues" evidence="1">
    <location>
        <begin position="50"/>
        <end position="64"/>
    </location>
</feature>
<evidence type="ECO:0000313" key="3">
    <source>
        <dbReference type="Proteomes" id="UP000226192"/>
    </source>
</evidence>
<dbReference type="Proteomes" id="UP000226192">
    <property type="component" value="Unassembled WGS sequence"/>
</dbReference>
<dbReference type="OrthoDB" id="4927945at2759"/>
<feature type="region of interest" description="Disordered" evidence="1">
    <location>
        <begin position="50"/>
        <end position="75"/>
    </location>
</feature>
<organism evidence="2 3">
    <name type="scientific">Ophiocordyceps australis</name>
    <dbReference type="NCBI Taxonomy" id="1399860"/>
    <lineage>
        <taxon>Eukaryota</taxon>
        <taxon>Fungi</taxon>
        <taxon>Dikarya</taxon>
        <taxon>Ascomycota</taxon>
        <taxon>Pezizomycotina</taxon>
        <taxon>Sordariomycetes</taxon>
        <taxon>Hypocreomycetidae</taxon>
        <taxon>Hypocreales</taxon>
        <taxon>Ophiocordycipitaceae</taxon>
        <taxon>Ophiocordyceps</taxon>
    </lineage>
</organism>
<protein>
    <submittedName>
        <fullName evidence="2">Uncharacterized protein</fullName>
    </submittedName>
</protein>
<evidence type="ECO:0000256" key="1">
    <source>
        <dbReference type="SAM" id="MobiDB-lite"/>
    </source>
</evidence>
<comment type="caution">
    <text evidence="2">The sequence shown here is derived from an EMBL/GenBank/DDBJ whole genome shotgun (WGS) entry which is preliminary data.</text>
</comment>
<proteinExistence type="predicted"/>
<reference evidence="2 3" key="1">
    <citation type="submission" date="2017-06" db="EMBL/GenBank/DDBJ databases">
        <title>Ant-infecting Ophiocordyceps genomes reveal a high diversity of potential behavioral manipulation genes and a possible major role for enterotoxins.</title>
        <authorList>
            <person name="De Bekker C."/>
            <person name="Evans H.C."/>
            <person name="Brachmann A."/>
            <person name="Hughes D.P."/>
        </authorList>
    </citation>
    <scope>NUCLEOTIDE SEQUENCE [LARGE SCALE GENOMIC DNA]</scope>
    <source>
        <strain evidence="2 3">Map64</strain>
    </source>
</reference>
<dbReference type="AlphaFoldDB" id="A0A2C5Y0J0"/>
<keyword evidence="3" id="KW-1185">Reference proteome</keyword>
<accession>A0A2C5Y0J0</accession>
<name>A0A2C5Y0J0_9HYPO</name>
<feature type="compositionally biased region" description="Basic and acidic residues" evidence="1">
    <location>
        <begin position="65"/>
        <end position="75"/>
    </location>
</feature>
<dbReference type="EMBL" id="NJET01000149">
    <property type="protein sequence ID" value="PHH60391.1"/>
    <property type="molecule type" value="Genomic_DNA"/>
</dbReference>
<gene>
    <name evidence="2" type="ORF">CDD81_1704</name>
</gene>
<sequence length="75" mass="7868">MTCTDVDIANGEAALAEAYKELAKGEQAASVLEANLDSLEARIDALLSSVEQTTETKPSSSASEHATKDQAKDQV</sequence>